<dbReference type="PANTHER" id="PTHR45228:SF5">
    <property type="entry name" value="CYCLIC DI-GMP PHOSPHODIESTERASE VC_1348-RELATED"/>
    <property type="match status" value="1"/>
</dbReference>
<feature type="transmembrane region" description="Helical" evidence="1">
    <location>
        <begin position="399"/>
        <end position="422"/>
    </location>
</feature>
<evidence type="ECO:0000313" key="3">
    <source>
        <dbReference type="EMBL" id="XAU15729.1"/>
    </source>
</evidence>
<keyword evidence="1" id="KW-1133">Transmembrane helix</keyword>
<evidence type="ECO:0000256" key="1">
    <source>
        <dbReference type="SAM" id="Phobius"/>
    </source>
</evidence>
<feature type="domain" description="HD-GYP" evidence="2">
    <location>
        <begin position="435"/>
        <end position="644"/>
    </location>
</feature>
<dbReference type="CDD" id="cd00077">
    <property type="entry name" value="HDc"/>
    <property type="match status" value="1"/>
</dbReference>
<keyword evidence="1" id="KW-0812">Transmembrane</keyword>
<accession>A0ABZ3HBS7</accession>
<dbReference type="PANTHER" id="PTHR45228">
    <property type="entry name" value="CYCLIC DI-GMP PHOSPHODIESTERASE TM_0186-RELATED"/>
    <property type="match status" value="1"/>
</dbReference>
<dbReference type="RefSeq" id="WP_345973097.1">
    <property type="nucleotide sequence ID" value="NZ_CP147920.1"/>
</dbReference>
<sequence length="644" mass="72590">MRKFYVAVALSTLLFYLAAYPTALLQQSDNLLYDLYKRIAATVAPSQLGEPATLIVEIDDKSLETLGQWPWPRVLTAKLLEQIGTYKPAAIAADVIFPENDRTSPRELVRFYQNYFGLSVQIGGLPEWLYDNDTLLADTISDLPLLLPLYLKNRWDSNDTACFKDTGYRIDAEGVDTLYTGVGLLCNIPTLQQQSRSTGFINAREDRDGIFRRMPLVMRLQQEPVAALAVAMLLTSGRFPAEMHLANSPLGLRATLGDRTFYTDAHTNVLLRFYPTDTYRRISAVDLLQGRVDPADIRGKYVLVGATAVGLHDRYTVAPDEVLPGIFMHATLIENFFNGDLISQPGVFPPVNMFLSFLSALATLILFRRKRYLSIIFFFGAVTLFYSAAAVAALTQSLYIAPGYFLTPLALSFIIMALAIAVKGYTQRKQFYEQLSHSHQAALDSMALVAETRDMETGAHIIRTKNYVRLLAMAMARQGSYREILSDTYIEQLFHTAPLHDIGKVGIPDHILKKPGRLTPEEFETMKLHTTYGKEMLDNAINSYRDNEMLRVARNIAYGHHEKWNGSGYPQGLSGEAIPLEARLMALADVYDALISRRYYKEPFSFEKTEAIIVEGRGSHFDPQIVDVFLALKEEFRRIAERHQ</sequence>
<feature type="transmembrane region" description="Helical" evidence="1">
    <location>
        <begin position="372"/>
        <end position="393"/>
    </location>
</feature>
<dbReference type="PROSITE" id="PS51832">
    <property type="entry name" value="HD_GYP"/>
    <property type="match status" value="1"/>
</dbReference>
<keyword evidence="4" id="KW-1185">Reference proteome</keyword>
<dbReference type="Proteomes" id="UP001447842">
    <property type="component" value="Chromosome"/>
</dbReference>
<dbReference type="InterPro" id="IPR052020">
    <property type="entry name" value="Cyclic_di-GMP/3'3'-cGAMP_PDE"/>
</dbReference>
<dbReference type="Pfam" id="PF05226">
    <property type="entry name" value="CHASE2"/>
    <property type="match status" value="1"/>
</dbReference>
<dbReference type="SMART" id="SM00471">
    <property type="entry name" value="HDc"/>
    <property type="match status" value="1"/>
</dbReference>
<name>A0ABZ3HBS7_9BACT</name>
<keyword evidence="1" id="KW-0472">Membrane</keyword>
<dbReference type="InterPro" id="IPR007890">
    <property type="entry name" value="CHASE2"/>
</dbReference>
<dbReference type="InterPro" id="IPR037522">
    <property type="entry name" value="HD_GYP_dom"/>
</dbReference>
<reference evidence="3 4" key="1">
    <citation type="submission" date="2024-03" db="EMBL/GenBank/DDBJ databases">
        <title>Sulfurimonas sp. HSL3-1.</title>
        <authorList>
            <person name="Wang S."/>
        </authorList>
    </citation>
    <scope>NUCLEOTIDE SEQUENCE [LARGE SCALE GENOMIC DNA]</scope>
    <source>
        <strain evidence="3 4">HSL3-1</strain>
    </source>
</reference>
<proteinExistence type="predicted"/>
<organism evidence="3 4">
    <name type="scientific">Sulfurimonas diazotrophicus</name>
    <dbReference type="NCBI Taxonomy" id="3131939"/>
    <lineage>
        <taxon>Bacteria</taxon>
        <taxon>Pseudomonadati</taxon>
        <taxon>Campylobacterota</taxon>
        <taxon>Epsilonproteobacteria</taxon>
        <taxon>Campylobacterales</taxon>
        <taxon>Sulfurimonadaceae</taxon>
        <taxon>Sulfurimonas</taxon>
    </lineage>
</organism>
<feature type="transmembrane region" description="Helical" evidence="1">
    <location>
        <begin position="347"/>
        <end position="367"/>
    </location>
</feature>
<dbReference type="EMBL" id="CP147920">
    <property type="protein sequence ID" value="XAU15729.1"/>
    <property type="molecule type" value="Genomic_DNA"/>
</dbReference>
<dbReference type="SUPFAM" id="SSF109604">
    <property type="entry name" value="HD-domain/PDEase-like"/>
    <property type="match status" value="1"/>
</dbReference>
<protein>
    <submittedName>
        <fullName evidence="3">CHASE2 domain-containing protein</fullName>
    </submittedName>
</protein>
<dbReference type="SMART" id="SM01080">
    <property type="entry name" value="CHASE2"/>
    <property type="match status" value="1"/>
</dbReference>
<dbReference type="InterPro" id="IPR003607">
    <property type="entry name" value="HD/PDEase_dom"/>
</dbReference>
<dbReference type="Gene3D" id="1.10.3210.10">
    <property type="entry name" value="Hypothetical protein af1432"/>
    <property type="match status" value="1"/>
</dbReference>
<gene>
    <name evidence="3" type="ORF">WCY31_03275</name>
</gene>
<dbReference type="Pfam" id="PF13487">
    <property type="entry name" value="HD_5"/>
    <property type="match status" value="1"/>
</dbReference>
<evidence type="ECO:0000259" key="2">
    <source>
        <dbReference type="PROSITE" id="PS51832"/>
    </source>
</evidence>
<evidence type="ECO:0000313" key="4">
    <source>
        <dbReference type="Proteomes" id="UP001447842"/>
    </source>
</evidence>